<dbReference type="EMBL" id="CM004478">
    <property type="protein sequence ID" value="OCT72048.1"/>
    <property type="molecule type" value="Genomic_DNA"/>
</dbReference>
<evidence type="ECO:0000256" key="1">
    <source>
        <dbReference type="SAM" id="MobiDB-lite"/>
    </source>
</evidence>
<accession>A0A974HBP4</accession>
<evidence type="ECO:0000313" key="2">
    <source>
        <dbReference type="EMBL" id="OCT72048.1"/>
    </source>
</evidence>
<feature type="region of interest" description="Disordered" evidence="1">
    <location>
        <begin position="195"/>
        <end position="303"/>
    </location>
</feature>
<sequence>MEDFMEKSGQNLLFAETWHITESEIEKVLWHNTHTDEPGLNCPKVIYNKLLHLKKREVDLDLHGLFLSDYFRSKRIPRGFRIKNVPTIGRQNPDLCRKWIGVLNRCSLDLMVLVIEEVSTELCKVRKEILTLETAQNTVISEAPFAEFQQKLKTNVDSFKSDLLRFKRDKLRKVEEDYQQHRVYRWLGGHSGTGGWRSGNPRWRKQRSRTLSTMDSSGDSAGEEDVTSSGRDAPSASHPAAYNAATGAQNSQHSVHFRVDTSPNDPGPVEFTAPISTRSGGRGTRNAFGGGRNVRGRPPKYQK</sequence>
<dbReference type="AlphaFoldDB" id="A0A974HBP4"/>
<proteinExistence type="predicted"/>
<organism evidence="2 3">
    <name type="scientific">Xenopus laevis</name>
    <name type="common">African clawed frog</name>
    <dbReference type="NCBI Taxonomy" id="8355"/>
    <lineage>
        <taxon>Eukaryota</taxon>
        <taxon>Metazoa</taxon>
        <taxon>Chordata</taxon>
        <taxon>Craniata</taxon>
        <taxon>Vertebrata</taxon>
        <taxon>Euteleostomi</taxon>
        <taxon>Amphibia</taxon>
        <taxon>Batrachia</taxon>
        <taxon>Anura</taxon>
        <taxon>Pipoidea</taxon>
        <taxon>Pipidae</taxon>
        <taxon>Xenopodinae</taxon>
        <taxon>Xenopus</taxon>
        <taxon>Xenopus</taxon>
    </lineage>
</organism>
<name>A0A974HBP4_XENLA</name>
<feature type="compositionally biased region" description="Gly residues" evidence="1">
    <location>
        <begin position="280"/>
        <end position="293"/>
    </location>
</feature>
<feature type="compositionally biased region" description="Polar residues" evidence="1">
    <location>
        <begin position="209"/>
        <end position="219"/>
    </location>
</feature>
<feature type="compositionally biased region" description="Basic residues" evidence="1">
    <location>
        <begin position="294"/>
        <end position="303"/>
    </location>
</feature>
<evidence type="ECO:0000313" key="3">
    <source>
        <dbReference type="Proteomes" id="UP000694892"/>
    </source>
</evidence>
<dbReference type="Proteomes" id="UP000694892">
    <property type="component" value="Chromosome 7L"/>
</dbReference>
<reference evidence="3" key="1">
    <citation type="journal article" date="2016" name="Nature">
        <title>Genome evolution in the allotetraploid frog Xenopus laevis.</title>
        <authorList>
            <person name="Session A.M."/>
            <person name="Uno Y."/>
            <person name="Kwon T."/>
            <person name="Chapman J.A."/>
            <person name="Toyoda A."/>
            <person name="Takahashi S."/>
            <person name="Fukui A."/>
            <person name="Hikosaka A."/>
            <person name="Suzuki A."/>
            <person name="Kondo M."/>
            <person name="van Heeringen S.J."/>
            <person name="Quigley I."/>
            <person name="Heinz S."/>
            <person name="Ogino H."/>
            <person name="Ochi H."/>
            <person name="Hellsten U."/>
            <person name="Lyons J.B."/>
            <person name="Simakov O."/>
            <person name="Putnam N."/>
            <person name="Stites J."/>
            <person name="Kuroki Y."/>
            <person name="Tanaka T."/>
            <person name="Michiue T."/>
            <person name="Watanabe M."/>
            <person name="Bogdanovic O."/>
            <person name="Lister R."/>
            <person name="Georgiou G."/>
            <person name="Paranjpe S.S."/>
            <person name="van Kruijsbergen I."/>
            <person name="Shu S."/>
            <person name="Carlson J."/>
            <person name="Kinoshita T."/>
            <person name="Ohta Y."/>
            <person name="Mawaribuchi S."/>
            <person name="Jenkins J."/>
            <person name="Grimwood J."/>
            <person name="Schmutz J."/>
            <person name="Mitros T."/>
            <person name="Mozaffari S.V."/>
            <person name="Suzuki Y."/>
            <person name="Haramoto Y."/>
            <person name="Yamamoto T.S."/>
            <person name="Takagi C."/>
            <person name="Heald R."/>
            <person name="Miller K."/>
            <person name="Haudenschild C."/>
            <person name="Kitzman J."/>
            <person name="Nakayama T."/>
            <person name="Izutsu Y."/>
            <person name="Robert J."/>
            <person name="Fortriede J."/>
            <person name="Burns K."/>
            <person name="Lotay V."/>
            <person name="Karimi K."/>
            <person name="Yasuoka Y."/>
            <person name="Dichmann D.S."/>
            <person name="Flajnik M.F."/>
            <person name="Houston D.W."/>
            <person name="Shendure J."/>
            <person name="DuPasquier L."/>
            <person name="Vize P.D."/>
            <person name="Zorn A.M."/>
            <person name="Ito M."/>
            <person name="Marcotte E.M."/>
            <person name="Wallingford J.B."/>
            <person name="Ito Y."/>
            <person name="Asashima M."/>
            <person name="Ueno N."/>
            <person name="Matsuda Y."/>
            <person name="Veenstra G.J."/>
            <person name="Fujiyama A."/>
            <person name="Harland R.M."/>
            <person name="Taira M."/>
            <person name="Rokhsar D.S."/>
        </authorList>
    </citation>
    <scope>NUCLEOTIDE SEQUENCE [LARGE SCALE GENOMIC DNA]</scope>
    <source>
        <strain evidence="3">J</strain>
    </source>
</reference>
<protein>
    <submittedName>
        <fullName evidence="2">Uncharacterized protein</fullName>
    </submittedName>
</protein>
<gene>
    <name evidence="2" type="ORF">XELAEV_18035025mg</name>
</gene>